<gene>
    <name evidence="2" type="ORF">C6P46_006586</name>
</gene>
<comment type="caution">
    <text evidence="2">The sequence shown here is derived from an EMBL/GenBank/DDBJ whole genome shotgun (WGS) entry which is preliminary data.</text>
</comment>
<name>A0A9P7B3B0_RHOMI</name>
<dbReference type="Proteomes" id="UP000777482">
    <property type="component" value="Unassembled WGS sequence"/>
</dbReference>
<dbReference type="InterPro" id="IPR016040">
    <property type="entry name" value="NAD(P)-bd_dom"/>
</dbReference>
<dbReference type="SUPFAM" id="SSF51735">
    <property type="entry name" value="NAD(P)-binding Rossmann-fold domains"/>
    <property type="match status" value="1"/>
</dbReference>
<dbReference type="Gene3D" id="3.40.50.720">
    <property type="entry name" value="NAD(P)-binding Rossmann-like Domain"/>
    <property type="match status" value="1"/>
</dbReference>
<dbReference type="InterPro" id="IPR051207">
    <property type="entry name" value="ComplexI_NDUFA9_subunit"/>
</dbReference>
<dbReference type="GO" id="GO:0044877">
    <property type="term" value="F:protein-containing complex binding"/>
    <property type="evidence" value="ECO:0007669"/>
    <property type="project" value="TreeGrafter"/>
</dbReference>
<protein>
    <recommendedName>
        <fullName evidence="1">NAD(P)-binding domain-containing protein</fullName>
    </recommendedName>
</protein>
<organism evidence="2 3">
    <name type="scientific">Rhodotorula mucilaginosa</name>
    <name type="common">Yeast</name>
    <name type="synonym">Rhodotorula rubra</name>
    <dbReference type="NCBI Taxonomy" id="5537"/>
    <lineage>
        <taxon>Eukaryota</taxon>
        <taxon>Fungi</taxon>
        <taxon>Dikarya</taxon>
        <taxon>Basidiomycota</taxon>
        <taxon>Pucciniomycotina</taxon>
        <taxon>Microbotryomycetes</taxon>
        <taxon>Sporidiobolales</taxon>
        <taxon>Sporidiobolaceae</taxon>
        <taxon>Rhodotorula</taxon>
    </lineage>
</organism>
<dbReference type="PANTHER" id="PTHR12126:SF11">
    <property type="entry name" value="NADH DEHYDROGENASE [UBIQUINONE] 1 ALPHA SUBCOMPLEX SUBUNIT 9, MITOCHONDRIAL"/>
    <property type="match status" value="1"/>
</dbReference>
<dbReference type="Pfam" id="PF13460">
    <property type="entry name" value="NAD_binding_10"/>
    <property type="match status" value="1"/>
</dbReference>
<sequence length="380" mass="41838">MANRVLSSASALPRQLAQSAASHQTRSISNQIVAAPNQPGRVFIGSGPGGRHSSTGHVATVFGATSFLGRYLVSKLAKAGTQVVVPYRDQDEARHLRVCGDLGQVVPMEWDLNNDVQIEECLRHSDTVYNLVGRDYVTKNFDFSDVHVAGARRIARIASQAGVSRLIHVSHLNADHDSKSAFYRSKAQGEDAVKEAFADATIVKPGWMYGHEDRLLNTLAVSPSVFRVNHGQTKIAPVHVLDVATALNTMYTAGSTLGETYSLPGPRTYTFEQLLHMTEALTLKKLRGPNFPKPVLAALARVWDYAWWPTLSPDEVTRRYIDDLPVAPGTKGFADLGIDPDVLEDIAIVYLRRYRGSAYQDLPIQQGGIRLRRSLHQTME</sequence>
<feature type="domain" description="NAD(P)-binding" evidence="1">
    <location>
        <begin position="63"/>
        <end position="212"/>
    </location>
</feature>
<reference evidence="2 3" key="1">
    <citation type="submission" date="2020-11" db="EMBL/GenBank/DDBJ databases">
        <title>Kefir isolates.</title>
        <authorList>
            <person name="Marcisauskas S."/>
            <person name="Kim Y."/>
            <person name="Blasche S."/>
        </authorList>
    </citation>
    <scope>NUCLEOTIDE SEQUENCE [LARGE SCALE GENOMIC DNA]</scope>
    <source>
        <strain evidence="2 3">KR</strain>
    </source>
</reference>
<dbReference type="InterPro" id="IPR036291">
    <property type="entry name" value="NAD(P)-bd_dom_sf"/>
</dbReference>
<proteinExistence type="predicted"/>
<dbReference type="OrthoDB" id="275457at2759"/>
<evidence type="ECO:0000259" key="1">
    <source>
        <dbReference type="Pfam" id="PF13460"/>
    </source>
</evidence>
<evidence type="ECO:0000313" key="3">
    <source>
        <dbReference type="Proteomes" id="UP000777482"/>
    </source>
</evidence>
<dbReference type="GO" id="GO:0005739">
    <property type="term" value="C:mitochondrion"/>
    <property type="evidence" value="ECO:0007669"/>
    <property type="project" value="TreeGrafter"/>
</dbReference>
<evidence type="ECO:0000313" key="2">
    <source>
        <dbReference type="EMBL" id="KAG0657300.1"/>
    </source>
</evidence>
<keyword evidence="3" id="KW-1185">Reference proteome</keyword>
<dbReference type="CDD" id="cd05271">
    <property type="entry name" value="NDUFA9_like_SDR_a"/>
    <property type="match status" value="1"/>
</dbReference>
<accession>A0A9P7B3B0</accession>
<dbReference type="PANTHER" id="PTHR12126">
    <property type="entry name" value="NADH-UBIQUINONE OXIDOREDUCTASE 39 KDA SUBUNIT-RELATED"/>
    <property type="match status" value="1"/>
</dbReference>
<dbReference type="AlphaFoldDB" id="A0A9P7B3B0"/>
<dbReference type="EMBL" id="PUHQ01000083">
    <property type="protein sequence ID" value="KAG0657300.1"/>
    <property type="molecule type" value="Genomic_DNA"/>
</dbReference>